<dbReference type="GO" id="GO:0005634">
    <property type="term" value="C:nucleus"/>
    <property type="evidence" value="ECO:0007669"/>
    <property type="project" value="TreeGrafter"/>
</dbReference>
<dbReference type="GO" id="GO:2000022">
    <property type="term" value="P:regulation of jasmonic acid mediated signaling pathway"/>
    <property type="evidence" value="ECO:0007669"/>
    <property type="project" value="InterPro"/>
</dbReference>
<keyword evidence="2" id="KW-0862">Zinc</keyword>
<dbReference type="SUPFAM" id="SSF54695">
    <property type="entry name" value="POZ domain"/>
    <property type="match status" value="1"/>
</dbReference>
<dbReference type="Proteomes" id="UP001234989">
    <property type="component" value="Chromosome 7"/>
</dbReference>
<proteinExistence type="predicted"/>
<dbReference type="GO" id="GO:0050832">
    <property type="term" value="P:defense response to fungus"/>
    <property type="evidence" value="ECO:0007669"/>
    <property type="project" value="TreeGrafter"/>
</dbReference>
<reference evidence="5" key="1">
    <citation type="submission" date="2023-08" db="EMBL/GenBank/DDBJ databases">
        <title>A de novo genome assembly of Solanum verrucosum Schlechtendal, a Mexican diploid species geographically isolated from the other diploid A-genome species in potato relatives.</title>
        <authorList>
            <person name="Hosaka K."/>
        </authorList>
    </citation>
    <scope>NUCLEOTIDE SEQUENCE</scope>
    <source>
        <tissue evidence="5">Young leaves</tissue>
    </source>
</reference>
<dbReference type="GO" id="GO:2000031">
    <property type="term" value="P:regulation of salicylic acid mediated signaling pathway"/>
    <property type="evidence" value="ECO:0007669"/>
    <property type="project" value="InterPro"/>
</dbReference>
<evidence type="ECO:0000313" key="6">
    <source>
        <dbReference type="Proteomes" id="UP001234989"/>
    </source>
</evidence>
<evidence type="ECO:0000256" key="2">
    <source>
        <dbReference type="PROSITE-ProRule" id="PRU01391"/>
    </source>
</evidence>
<dbReference type="GO" id="GO:0042742">
    <property type="term" value="P:defense response to bacterium"/>
    <property type="evidence" value="ECO:0007669"/>
    <property type="project" value="TreeGrafter"/>
</dbReference>
<dbReference type="CDD" id="cd18310">
    <property type="entry name" value="BTB_POZ_NPR_plant"/>
    <property type="match status" value="1"/>
</dbReference>
<dbReference type="InterPro" id="IPR057250">
    <property type="entry name" value="Znf_C2HC_NPR-type"/>
</dbReference>
<sequence>MDSRTAFSDSNDISGSSSICCIGGMNESETSPADVNSLKRLSETLESIFDASSPDFDFFADAKLVVPGSKEIPVHRCILSARSPFFKNIFCGKDRKTKLELKELMKEYEVSFDAVVSVLAYLYSGKVRPSPKDVCVCVDNECLHVACRPAVAFMVQVLYASFTFQISQLVDKFQIKNILPFLRRPPDTGGDDLPSFFMTRNVGKATPYLQDLDNISWHHPK</sequence>
<keyword evidence="2" id="KW-0863">Zinc-finger</keyword>
<dbReference type="PROSITE" id="PS50097">
    <property type="entry name" value="BTB"/>
    <property type="match status" value="1"/>
</dbReference>
<feature type="domain" description="BTB" evidence="3">
    <location>
        <begin position="60"/>
        <end position="131"/>
    </location>
</feature>
<evidence type="ECO:0000313" key="5">
    <source>
        <dbReference type="EMBL" id="WMV38259.1"/>
    </source>
</evidence>
<name>A0AAF0U309_SOLVR</name>
<evidence type="ECO:0008006" key="7">
    <source>
        <dbReference type="Google" id="ProtNLM"/>
    </source>
</evidence>
<accession>A0AAF0U309</accession>
<gene>
    <name evidence="5" type="ORF">MTR67_031644</name>
</gene>
<dbReference type="EMBL" id="CP133618">
    <property type="protein sequence ID" value="WMV38259.1"/>
    <property type="molecule type" value="Genomic_DNA"/>
</dbReference>
<dbReference type="InterPro" id="IPR011333">
    <property type="entry name" value="SKP1/BTB/POZ_sf"/>
</dbReference>
<dbReference type="GO" id="GO:0008270">
    <property type="term" value="F:zinc ion binding"/>
    <property type="evidence" value="ECO:0007669"/>
    <property type="project" value="UniProtKB-KW"/>
</dbReference>
<dbReference type="GO" id="GO:0005737">
    <property type="term" value="C:cytoplasm"/>
    <property type="evidence" value="ECO:0007669"/>
    <property type="project" value="TreeGrafter"/>
</dbReference>
<evidence type="ECO:0000259" key="3">
    <source>
        <dbReference type="PROSITE" id="PS50097"/>
    </source>
</evidence>
<comment type="caution">
    <text evidence="2">Lacks conserved residue(s) required for the propagation of feature annotation.</text>
</comment>
<dbReference type="AlphaFoldDB" id="A0AAF0U309"/>
<comment type="pathway">
    <text evidence="1">Protein modification; protein ubiquitination.</text>
</comment>
<feature type="domain" description="C2HC NPR-type" evidence="4">
    <location>
        <begin position="134"/>
        <end position="148"/>
    </location>
</feature>
<protein>
    <recommendedName>
        <fullName evidence="7">BTB domain-containing protein</fullName>
    </recommendedName>
</protein>
<evidence type="ECO:0000256" key="1">
    <source>
        <dbReference type="ARBA" id="ARBA00004906"/>
    </source>
</evidence>
<dbReference type="Gene3D" id="3.30.710.10">
    <property type="entry name" value="Potassium Channel Kv1.1, Chain A"/>
    <property type="match status" value="1"/>
</dbReference>
<organism evidence="5 6">
    <name type="scientific">Solanum verrucosum</name>
    <dbReference type="NCBI Taxonomy" id="315347"/>
    <lineage>
        <taxon>Eukaryota</taxon>
        <taxon>Viridiplantae</taxon>
        <taxon>Streptophyta</taxon>
        <taxon>Embryophyta</taxon>
        <taxon>Tracheophyta</taxon>
        <taxon>Spermatophyta</taxon>
        <taxon>Magnoliopsida</taxon>
        <taxon>eudicotyledons</taxon>
        <taxon>Gunneridae</taxon>
        <taxon>Pentapetalae</taxon>
        <taxon>asterids</taxon>
        <taxon>lamiids</taxon>
        <taxon>Solanales</taxon>
        <taxon>Solanaceae</taxon>
        <taxon>Solanoideae</taxon>
        <taxon>Solaneae</taxon>
        <taxon>Solanum</taxon>
    </lineage>
</organism>
<dbReference type="PANTHER" id="PTHR46475">
    <property type="entry name" value="REGULATORY PROTEIN NPR3"/>
    <property type="match status" value="1"/>
</dbReference>
<dbReference type="InterPro" id="IPR000210">
    <property type="entry name" value="BTB/POZ_dom"/>
</dbReference>
<dbReference type="PROSITE" id="PS52046">
    <property type="entry name" value="ZF_C2HC_NPR"/>
    <property type="match status" value="1"/>
</dbReference>
<keyword evidence="6" id="KW-1185">Reference proteome</keyword>
<dbReference type="PANTHER" id="PTHR46475:SF1">
    <property type="entry name" value="REGULATORY PROTEIN NPR2"/>
    <property type="match status" value="1"/>
</dbReference>
<dbReference type="SMART" id="SM00225">
    <property type="entry name" value="BTB"/>
    <property type="match status" value="1"/>
</dbReference>
<keyword evidence="2" id="KW-0479">Metal-binding</keyword>
<dbReference type="Pfam" id="PF00651">
    <property type="entry name" value="BTB"/>
    <property type="match status" value="1"/>
</dbReference>
<evidence type="ECO:0000259" key="4">
    <source>
        <dbReference type="PROSITE" id="PS52046"/>
    </source>
</evidence>
<dbReference type="GO" id="GO:0009862">
    <property type="term" value="P:systemic acquired resistance, salicylic acid mediated signaling pathway"/>
    <property type="evidence" value="ECO:0007669"/>
    <property type="project" value="InterPro"/>
</dbReference>
<dbReference type="InterPro" id="IPR044292">
    <property type="entry name" value="NPR"/>
</dbReference>